<dbReference type="Gene3D" id="3.30.230.30">
    <property type="entry name" value="Impact, N-terminal domain"/>
    <property type="match status" value="1"/>
</dbReference>
<comment type="similarity">
    <text evidence="1">Belongs to the IMPACT family.</text>
</comment>
<keyword evidence="4" id="KW-1185">Reference proteome</keyword>
<dbReference type="SUPFAM" id="SSF54980">
    <property type="entry name" value="EF-G C-terminal domain-like"/>
    <property type="match status" value="1"/>
</dbReference>
<feature type="domain" description="Impact N-terminal" evidence="2">
    <location>
        <begin position="15"/>
        <end position="115"/>
    </location>
</feature>
<proteinExistence type="inferred from homology"/>
<evidence type="ECO:0000313" key="4">
    <source>
        <dbReference type="Proteomes" id="UP001214250"/>
    </source>
</evidence>
<dbReference type="InterPro" id="IPR001498">
    <property type="entry name" value="Impact_N"/>
</dbReference>
<evidence type="ECO:0000256" key="1">
    <source>
        <dbReference type="ARBA" id="ARBA00007665"/>
    </source>
</evidence>
<dbReference type="SUPFAM" id="SSF54211">
    <property type="entry name" value="Ribosomal protein S5 domain 2-like"/>
    <property type="match status" value="1"/>
</dbReference>
<dbReference type="InterPro" id="IPR036956">
    <property type="entry name" value="Impact_N_sf"/>
</dbReference>
<evidence type="ECO:0000313" key="3">
    <source>
        <dbReference type="EMBL" id="WDE95300.1"/>
    </source>
</evidence>
<dbReference type="Gene3D" id="3.30.70.240">
    <property type="match status" value="1"/>
</dbReference>
<organism evidence="3 4">
    <name type="scientific">Lentisphaera profundi</name>
    <dbReference type="NCBI Taxonomy" id="1658616"/>
    <lineage>
        <taxon>Bacteria</taxon>
        <taxon>Pseudomonadati</taxon>
        <taxon>Lentisphaerota</taxon>
        <taxon>Lentisphaeria</taxon>
        <taxon>Lentisphaerales</taxon>
        <taxon>Lentisphaeraceae</taxon>
        <taxon>Lentisphaera</taxon>
    </lineage>
</organism>
<dbReference type="PANTHER" id="PTHR16301:SF20">
    <property type="entry name" value="IMPACT FAMILY MEMBER YIGZ"/>
    <property type="match status" value="1"/>
</dbReference>
<dbReference type="PROSITE" id="PS00910">
    <property type="entry name" value="UPF0029"/>
    <property type="match status" value="1"/>
</dbReference>
<dbReference type="InterPro" id="IPR020568">
    <property type="entry name" value="Ribosomal_Su5_D2-typ_SF"/>
</dbReference>
<reference evidence="3 4" key="1">
    <citation type="submission" date="2023-02" db="EMBL/GenBank/DDBJ databases">
        <title>Genome sequence of Lentisphaera profundi SAORIC-696.</title>
        <authorList>
            <person name="Kim e."/>
            <person name="Cho J.-C."/>
            <person name="Choi A."/>
            <person name="Kang I."/>
        </authorList>
    </citation>
    <scope>NUCLEOTIDE SEQUENCE [LARGE SCALE GENOMIC DNA]</scope>
    <source>
        <strain evidence="3 4">SAORIC-696</strain>
    </source>
</reference>
<gene>
    <name evidence="3" type="ORF">PQO03_06150</name>
</gene>
<dbReference type="InterPro" id="IPR035647">
    <property type="entry name" value="EFG_III/V"/>
</dbReference>
<sequence length="195" mass="21752">MYTLKEACEFSLEVKKSRFIAHALPVQSIKQATDFFSSQSIASARHNCWAFKVGNDYRFNDDGEPSGTAGKPILAAIEYADLTNVAILVIRWFGGIKLGTGGLCRAYGGSASSCLKAGELIEIRHFKSYEFTSGFDLSAQVHHLFKTYPPESMEETYLASGINWSFTLDNQLLESFQNELKQMTRGQITLKELRA</sequence>
<dbReference type="RefSeq" id="WP_274148736.1">
    <property type="nucleotide sequence ID" value="NZ_CP117811.1"/>
</dbReference>
<protein>
    <submittedName>
        <fullName evidence="3">IMPACT family protein</fullName>
    </submittedName>
</protein>
<dbReference type="Pfam" id="PF01205">
    <property type="entry name" value="Impact_N"/>
    <property type="match status" value="1"/>
</dbReference>
<dbReference type="InterPro" id="IPR020569">
    <property type="entry name" value="UPF0029_Impact_CS"/>
</dbReference>
<dbReference type="Proteomes" id="UP001214250">
    <property type="component" value="Chromosome 1"/>
</dbReference>
<dbReference type="PANTHER" id="PTHR16301">
    <property type="entry name" value="IMPACT-RELATED"/>
    <property type="match status" value="1"/>
</dbReference>
<dbReference type="EMBL" id="CP117811">
    <property type="protein sequence ID" value="WDE95300.1"/>
    <property type="molecule type" value="Genomic_DNA"/>
</dbReference>
<evidence type="ECO:0000259" key="2">
    <source>
        <dbReference type="Pfam" id="PF01205"/>
    </source>
</evidence>
<accession>A0ABY7VMP8</accession>
<dbReference type="InterPro" id="IPR023582">
    <property type="entry name" value="Impact"/>
</dbReference>
<name>A0ABY7VMP8_9BACT</name>